<evidence type="ECO:0000256" key="4">
    <source>
        <dbReference type="ARBA" id="ARBA00022475"/>
    </source>
</evidence>
<dbReference type="Pfam" id="PF12698">
    <property type="entry name" value="ABC2_membrane_3"/>
    <property type="match status" value="1"/>
</dbReference>
<feature type="transmembrane region" description="Helical" evidence="8">
    <location>
        <begin position="20"/>
        <end position="39"/>
    </location>
</feature>
<dbReference type="PANTHER" id="PTHR30294">
    <property type="entry name" value="MEMBRANE COMPONENT OF ABC TRANSPORTER YHHJ-RELATED"/>
    <property type="match status" value="1"/>
</dbReference>
<feature type="transmembrane region" description="Helical" evidence="8">
    <location>
        <begin position="295"/>
        <end position="313"/>
    </location>
</feature>
<dbReference type="EMBL" id="BAAACG010000001">
    <property type="protein sequence ID" value="GAA0732321.1"/>
    <property type="molecule type" value="Genomic_DNA"/>
</dbReference>
<evidence type="ECO:0000259" key="9">
    <source>
        <dbReference type="PROSITE" id="PS51012"/>
    </source>
</evidence>
<dbReference type="InterPro" id="IPR047817">
    <property type="entry name" value="ABC2_TM_bact-type"/>
</dbReference>
<feature type="transmembrane region" description="Helical" evidence="8">
    <location>
        <begin position="348"/>
        <end position="368"/>
    </location>
</feature>
<evidence type="ECO:0000256" key="2">
    <source>
        <dbReference type="ARBA" id="ARBA00007783"/>
    </source>
</evidence>
<evidence type="ECO:0000313" key="10">
    <source>
        <dbReference type="EMBL" id="GAA0732321.1"/>
    </source>
</evidence>
<comment type="subcellular location">
    <subcellularLocation>
        <location evidence="1">Cell membrane</location>
        <topology evidence="1">Multi-pass membrane protein</topology>
    </subcellularLocation>
</comment>
<evidence type="ECO:0000256" key="8">
    <source>
        <dbReference type="SAM" id="Phobius"/>
    </source>
</evidence>
<name>A0ABP3UFB4_9CLOT</name>
<evidence type="ECO:0000256" key="6">
    <source>
        <dbReference type="ARBA" id="ARBA00022989"/>
    </source>
</evidence>
<comment type="caution">
    <text evidence="10">The sequence shown here is derived from an EMBL/GenBank/DDBJ whole genome shotgun (WGS) entry which is preliminary data.</text>
</comment>
<dbReference type="InterPro" id="IPR051449">
    <property type="entry name" value="ABC-2_transporter_component"/>
</dbReference>
<dbReference type="RefSeq" id="WP_343757879.1">
    <property type="nucleotide sequence ID" value="NZ_BAAACG010000001.1"/>
</dbReference>
<accession>A0ABP3UFB4</accession>
<evidence type="ECO:0000256" key="7">
    <source>
        <dbReference type="ARBA" id="ARBA00023136"/>
    </source>
</evidence>
<dbReference type="InterPro" id="IPR013525">
    <property type="entry name" value="ABC2_TM"/>
</dbReference>
<reference evidence="11" key="1">
    <citation type="journal article" date="2019" name="Int. J. Syst. Evol. Microbiol.">
        <title>The Global Catalogue of Microorganisms (GCM) 10K type strain sequencing project: providing services to taxonomists for standard genome sequencing and annotation.</title>
        <authorList>
            <consortium name="The Broad Institute Genomics Platform"/>
            <consortium name="The Broad Institute Genome Sequencing Center for Infectious Disease"/>
            <person name="Wu L."/>
            <person name="Ma J."/>
        </authorList>
    </citation>
    <scope>NUCLEOTIDE SEQUENCE [LARGE SCALE GENOMIC DNA]</scope>
    <source>
        <strain evidence="11">JCM 1407</strain>
    </source>
</reference>
<keyword evidence="6 8" id="KW-1133">Transmembrane helix</keyword>
<feature type="domain" description="ABC transmembrane type-2" evidence="9">
    <location>
        <begin position="150"/>
        <end position="373"/>
    </location>
</feature>
<keyword evidence="4" id="KW-1003">Cell membrane</keyword>
<proteinExistence type="inferred from homology"/>
<keyword evidence="11" id="KW-1185">Reference proteome</keyword>
<keyword evidence="3" id="KW-0813">Transport</keyword>
<dbReference type="Gene3D" id="3.40.1710.10">
    <property type="entry name" value="abc type-2 transporter like domain"/>
    <property type="match status" value="1"/>
</dbReference>
<keyword evidence="7 8" id="KW-0472">Membrane</keyword>
<feature type="transmembrane region" description="Helical" evidence="8">
    <location>
        <begin position="226"/>
        <end position="248"/>
    </location>
</feature>
<gene>
    <name evidence="10" type="ORF">GCM10008906_01760</name>
</gene>
<dbReference type="PANTHER" id="PTHR30294:SF45">
    <property type="entry name" value="LINEARMYCIN RESISTANCE PERMEASE PROTEIN LNRN"/>
    <property type="match status" value="1"/>
</dbReference>
<protein>
    <submittedName>
        <fullName evidence="10">ABC transporter permease</fullName>
    </submittedName>
</protein>
<feature type="transmembrane region" description="Helical" evidence="8">
    <location>
        <begin position="263"/>
        <end position="283"/>
    </location>
</feature>
<evidence type="ECO:0000256" key="3">
    <source>
        <dbReference type="ARBA" id="ARBA00022448"/>
    </source>
</evidence>
<organism evidence="10 11">
    <name type="scientific">Clostridium oceanicum</name>
    <dbReference type="NCBI Taxonomy" id="1543"/>
    <lineage>
        <taxon>Bacteria</taxon>
        <taxon>Bacillati</taxon>
        <taxon>Bacillota</taxon>
        <taxon>Clostridia</taxon>
        <taxon>Eubacteriales</taxon>
        <taxon>Clostridiaceae</taxon>
        <taxon>Clostridium</taxon>
    </lineage>
</organism>
<feature type="transmembrane region" description="Helical" evidence="8">
    <location>
        <begin position="186"/>
        <end position="205"/>
    </location>
</feature>
<dbReference type="PROSITE" id="PS51012">
    <property type="entry name" value="ABC_TM2"/>
    <property type="match status" value="1"/>
</dbReference>
<evidence type="ECO:0000256" key="5">
    <source>
        <dbReference type="ARBA" id="ARBA00022692"/>
    </source>
</evidence>
<comment type="similarity">
    <text evidence="2">Belongs to the ABC-2 integral membrane protein family.</text>
</comment>
<evidence type="ECO:0000256" key="1">
    <source>
        <dbReference type="ARBA" id="ARBA00004651"/>
    </source>
</evidence>
<keyword evidence="5 8" id="KW-0812">Transmembrane</keyword>
<evidence type="ECO:0000313" key="11">
    <source>
        <dbReference type="Proteomes" id="UP001501510"/>
    </source>
</evidence>
<sequence>MKNALLIMKNVLKVTFRKKINIISLLVLPTLGILISLFLNSASSSSIKVGVVNLDKSIISKDIVKSIKDNKRYNLIELKEKEINPKVSDQIVDCAIVIPNDFEEKIIKNDFKEIKIISIKGEDVTAWIKNYMNYYIDTLSDIAISSKGDKDEFYKTYNGFKNQKLKLENIKIQDKTKSKGVTKQSIGFLLVFMMIACSVTANFIIREKTMRTYFRISCSPVSKTQYVLGNVLANLVINIIQISIILLVSMKLLNLNFNVSTDILIYILVSFSFVTIGIGILISAFSTTVNQSSQMANIIITPTCMLSGCLWPIEMMPSVFKKIAYIFPQSWVLKAINDLQYGKTFGDVYKYIIITLCFALVFFIIGIIKMKKDEELKSFV</sequence>
<dbReference type="Proteomes" id="UP001501510">
    <property type="component" value="Unassembled WGS sequence"/>
</dbReference>